<keyword evidence="2" id="KW-1185">Reference proteome</keyword>
<accession>A0A5B7EV11</accession>
<gene>
    <name evidence="1" type="ORF">E2C01_032039</name>
</gene>
<comment type="caution">
    <text evidence="1">The sequence shown here is derived from an EMBL/GenBank/DDBJ whole genome shotgun (WGS) entry which is preliminary data.</text>
</comment>
<reference evidence="1 2" key="1">
    <citation type="submission" date="2019-05" db="EMBL/GenBank/DDBJ databases">
        <title>Another draft genome of Portunus trituberculatus and its Hox gene families provides insights of decapod evolution.</title>
        <authorList>
            <person name="Jeong J.-H."/>
            <person name="Song I."/>
            <person name="Kim S."/>
            <person name="Choi T."/>
            <person name="Kim D."/>
            <person name="Ryu S."/>
            <person name="Kim W."/>
        </authorList>
    </citation>
    <scope>NUCLEOTIDE SEQUENCE [LARGE SCALE GENOMIC DNA]</scope>
    <source>
        <tissue evidence="1">Muscle</tissue>
    </source>
</reference>
<proteinExistence type="predicted"/>
<evidence type="ECO:0000313" key="2">
    <source>
        <dbReference type="Proteomes" id="UP000324222"/>
    </source>
</evidence>
<name>A0A5B7EV11_PORTR</name>
<evidence type="ECO:0000313" key="1">
    <source>
        <dbReference type="EMBL" id="MPC38531.1"/>
    </source>
</evidence>
<dbReference type="AlphaFoldDB" id="A0A5B7EV11"/>
<protein>
    <submittedName>
        <fullName evidence="1">Uncharacterized protein</fullName>
    </submittedName>
</protein>
<dbReference type="EMBL" id="VSRR010004093">
    <property type="protein sequence ID" value="MPC38531.1"/>
    <property type="molecule type" value="Genomic_DNA"/>
</dbReference>
<dbReference type="Proteomes" id="UP000324222">
    <property type="component" value="Unassembled WGS sequence"/>
</dbReference>
<organism evidence="1 2">
    <name type="scientific">Portunus trituberculatus</name>
    <name type="common">Swimming crab</name>
    <name type="synonym">Neptunus trituberculatus</name>
    <dbReference type="NCBI Taxonomy" id="210409"/>
    <lineage>
        <taxon>Eukaryota</taxon>
        <taxon>Metazoa</taxon>
        <taxon>Ecdysozoa</taxon>
        <taxon>Arthropoda</taxon>
        <taxon>Crustacea</taxon>
        <taxon>Multicrustacea</taxon>
        <taxon>Malacostraca</taxon>
        <taxon>Eumalacostraca</taxon>
        <taxon>Eucarida</taxon>
        <taxon>Decapoda</taxon>
        <taxon>Pleocyemata</taxon>
        <taxon>Brachyura</taxon>
        <taxon>Eubrachyura</taxon>
        <taxon>Portunoidea</taxon>
        <taxon>Portunidae</taxon>
        <taxon>Portuninae</taxon>
        <taxon>Portunus</taxon>
    </lineage>
</organism>
<sequence length="32" mass="3680">MVFQLFLQLIMQKFCHSASRTIKTLKNGVLSP</sequence>